<dbReference type="EMBL" id="CADEHS020000007">
    <property type="protein sequence ID" value="CAG9944087.1"/>
    <property type="molecule type" value="Genomic_DNA"/>
</dbReference>
<reference evidence="1" key="1">
    <citation type="submission" date="2020-04" db="EMBL/GenBank/DDBJ databases">
        <authorList>
            <person name="Broberg M."/>
        </authorList>
    </citation>
    <scope>NUCLEOTIDE SEQUENCE</scope>
</reference>
<protein>
    <submittedName>
        <fullName evidence="1">Uncharacterized protein</fullName>
    </submittedName>
</protein>
<evidence type="ECO:0000313" key="1">
    <source>
        <dbReference type="EMBL" id="CAG9944087.1"/>
    </source>
</evidence>
<name>A0ACA9TU40_BIOOC</name>
<dbReference type="Proteomes" id="UP000836387">
    <property type="component" value="Unassembled WGS sequence"/>
</dbReference>
<proteinExistence type="predicted"/>
<sequence length="459" mass="51665">MTVTSPSPESSRRSSIGSGVSTTTIRFSVEPFEKLEPRVLKLATERVWPGSKAGDITVRKIAAGGFNRVIGLGRKEEEVILRLPHCNDVDINAEVSILDFVRRHTTIPLPEVVSVDDKTDNDLDSKYCIQRLLPSGTVVSLYPGLTHSQKCQAARELGNVMNQMLAVKSNIAGRISGQPLDNPSTSTNTFLSKIHSWINRRISLKWILGEDIITLRQSHVPRSLFHIEPLLPRFNGLTPEEAGRRYKGAGFGTAYSDPVAVRPYQAKAPQESTLDLLTALCKINKTNSILSVPVREGMPHLMDRFILMAQQLADQGRLNDRSYSLCHLDFHPRNIMINPGAREIISGIIDWDSALFLPTFMACEPPMWLWAWDDEDDEDERHANDMPSTREDQEIKAIFEEAAGETYLKFAYDPSYRLGRQLVKYIIEDVRCDPAPEIVGQILDEWDALCSQRKGRQKK</sequence>
<accession>A0ACA9TU40</accession>
<gene>
    <name evidence="1" type="ORF">CRV2_00001251</name>
</gene>
<comment type="caution">
    <text evidence="1">The sequence shown here is derived from an EMBL/GenBank/DDBJ whole genome shotgun (WGS) entry which is preliminary data.</text>
</comment>
<evidence type="ECO:0000313" key="2">
    <source>
        <dbReference type="Proteomes" id="UP000836387"/>
    </source>
</evidence>
<organism evidence="1 2">
    <name type="scientific">Clonostachys rosea f. rosea IK726</name>
    <dbReference type="NCBI Taxonomy" id="1349383"/>
    <lineage>
        <taxon>Eukaryota</taxon>
        <taxon>Fungi</taxon>
        <taxon>Dikarya</taxon>
        <taxon>Ascomycota</taxon>
        <taxon>Pezizomycotina</taxon>
        <taxon>Sordariomycetes</taxon>
        <taxon>Hypocreomycetidae</taxon>
        <taxon>Hypocreales</taxon>
        <taxon>Bionectriaceae</taxon>
        <taxon>Clonostachys</taxon>
    </lineage>
</organism>
<reference evidence="1" key="2">
    <citation type="submission" date="2021-10" db="EMBL/GenBank/DDBJ databases">
        <authorList>
            <person name="Piombo E."/>
        </authorList>
    </citation>
    <scope>NUCLEOTIDE SEQUENCE</scope>
</reference>
<keyword evidence="2" id="KW-1185">Reference proteome</keyword>